<dbReference type="EMBL" id="JANAWD010001189">
    <property type="protein sequence ID" value="KAJ3473976.1"/>
    <property type="molecule type" value="Genomic_DNA"/>
</dbReference>
<name>A0AAD5UPE9_9APHY</name>
<feature type="transmembrane region" description="Helical" evidence="1">
    <location>
        <begin position="209"/>
        <end position="228"/>
    </location>
</feature>
<keyword evidence="1" id="KW-1133">Transmembrane helix</keyword>
<comment type="caution">
    <text evidence="2">The sequence shown here is derived from an EMBL/GenBank/DDBJ whole genome shotgun (WGS) entry which is preliminary data.</text>
</comment>
<keyword evidence="1" id="KW-0472">Membrane</keyword>
<dbReference type="Proteomes" id="UP001212997">
    <property type="component" value="Unassembled WGS sequence"/>
</dbReference>
<reference evidence="2" key="1">
    <citation type="submission" date="2022-07" db="EMBL/GenBank/DDBJ databases">
        <title>Genome Sequence of Physisporinus lineatus.</title>
        <authorList>
            <person name="Buettner E."/>
        </authorList>
    </citation>
    <scope>NUCLEOTIDE SEQUENCE</scope>
    <source>
        <strain evidence="2">VT162</strain>
    </source>
</reference>
<feature type="transmembrane region" description="Helical" evidence="1">
    <location>
        <begin position="137"/>
        <end position="159"/>
    </location>
</feature>
<evidence type="ECO:0000313" key="3">
    <source>
        <dbReference type="Proteomes" id="UP001212997"/>
    </source>
</evidence>
<sequence>MSDVNPNIEQEIFDTLQRILKISASSPPQVCNFTVPTKSNPFADAYPHQYSYSMSAQSPSQRSALLERVTLIISLFVVTDINERSLLFAPSELSADPILIFRCRPILRLDDTLTDLNYLSIGAFTALRTWGLYVDSVLPALSIMTIFAARVAIVMYLQVNYTPIAFGPPLWGCGATFHTSPDTTSRIWRQSTRCGIKTPVVALILRDGTVYFMLILVIQVLAIVSNQIGHVGTFDLFNCSDLN</sequence>
<keyword evidence="3" id="KW-1185">Reference proteome</keyword>
<protein>
    <submittedName>
        <fullName evidence="2">Uncharacterized protein</fullName>
    </submittedName>
</protein>
<dbReference type="AlphaFoldDB" id="A0AAD5UPE9"/>
<proteinExistence type="predicted"/>
<evidence type="ECO:0000313" key="2">
    <source>
        <dbReference type="EMBL" id="KAJ3473976.1"/>
    </source>
</evidence>
<gene>
    <name evidence="2" type="ORF">NLI96_g12719</name>
</gene>
<organism evidence="2 3">
    <name type="scientific">Meripilus lineatus</name>
    <dbReference type="NCBI Taxonomy" id="2056292"/>
    <lineage>
        <taxon>Eukaryota</taxon>
        <taxon>Fungi</taxon>
        <taxon>Dikarya</taxon>
        <taxon>Basidiomycota</taxon>
        <taxon>Agaricomycotina</taxon>
        <taxon>Agaricomycetes</taxon>
        <taxon>Polyporales</taxon>
        <taxon>Meripilaceae</taxon>
        <taxon>Meripilus</taxon>
    </lineage>
</organism>
<accession>A0AAD5UPE9</accession>
<keyword evidence="1" id="KW-0812">Transmembrane</keyword>
<evidence type="ECO:0000256" key="1">
    <source>
        <dbReference type="SAM" id="Phobius"/>
    </source>
</evidence>